<dbReference type="GO" id="GO:0009279">
    <property type="term" value="C:cell outer membrane"/>
    <property type="evidence" value="ECO:0007669"/>
    <property type="project" value="UniProtKB-SubCell"/>
</dbReference>
<dbReference type="EMBL" id="BANC01000104">
    <property type="protein sequence ID" value="GAN81601.1"/>
    <property type="molecule type" value="Genomic_DNA"/>
</dbReference>
<protein>
    <recommendedName>
        <fullName evidence="2">Outer membrane lipoprotein Blc</fullName>
    </recommendedName>
</protein>
<dbReference type="Proteomes" id="UP000032668">
    <property type="component" value="Unassembled WGS sequence"/>
</dbReference>
<dbReference type="CDD" id="cd19438">
    <property type="entry name" value="lipocalin_Blc-like"/>
    <property type="match status" value="1"/>
</dbReference>
<comment type="subunit">
    <text evidence="2">Homodimer.</text>
</comment>
<dbReference type="PANTHER" id="PTHR10612">
    <property type="entry name" value="APOLIPOPROTEIN D"/>
    <property type="match status" value="1"/>
</dbReference>
<feature type="lipid moiety-binding region" description="N-palmitoyl cysteine" evidence="3">
    <location>
        <position position="16"/>
    </location>
</feature>
<dbReference type="SUPFAM" id="SSF50814">
    <property type="entry name" value="Lipocalins"/>
    <property type="match status" value="1"/>
</dbReference>
<evidence type="ECO:0000259" key="4">
    <source>
        <dbReference type="Pfam" id="PF08212"/>
    </source>
</evidence>
<dbReference type="Gene3D" id="2.40.128.20">
    <property type="match status" value="1"/>
</dbReference>
<feature type="domain" description="Lipocalin/cytosolic fatty-acid binding" evidence="4">
    <location>
        <begin position="32"/>
        <end position="169"/>
    </location>
</feature>
<dbReference type="InterPro" id="IPR000566">
    <property type="entry name" value="Lipocln_cytosolic_FA-bd_dom"/>
</dbReference>
<dbReference type="InterPro" id="IPR012674">
    <property type="entry name" value="Calycin"/>
</dbReference>
<keyword evidence="2" id="KW-0446">Lipid-binding</keyword>
<feature type="lipid moiety-binding region" description="S-diacylglycerol cysteine" evidence="3">
    <location>
        <position position="16"/>
    </location>
</feature>
<dbReference type="AlphaFoldDB" id="A0A0D6PJK8"/>
<keyword evidence="2" id="KW-0732">Signal</keyword>
<dbReference type="GO" id="GO:0008289">
    <property type="term" value="F:lipid binding"/>
    <property type="evidence" value="ECO:0007669"/>
    <property type="project" value="UniProtKB-UniRule"/>
</dbReference>
<evidence type="ECO:0000256" key="3">
    <source>
        <dbReference type="PIRSR" id="PIRSR036893-52"/>
    </source>
</evidence>
<evidence type="ECO:0000313" key="5">
    <source>
        <dbReference type="EMBL" id="GAN81601.1"/>
    </source>
</evidence>
<dbReference type="InterPro" id="IPR047202">
    <property type="entry name" value="Lipocalin_Blc-like_dom"/>
</dbReference>
<evidence type="ECO:0000256" key="2">
    <source>
        <dbReference type="PIRNR" id="PIRNR036893"/>
    </source>
</evidence>
<dbReference type="Pfam" id="PF08212">
    <property type="entry name" value="Lipocalin_2"/>
    <property type="match status" value="1"/>
</dbReference>
<feature type="signal peptide" evidence="2">
    <location>
        <begin position="1"/>
        <end position="17"/>
    </location>
</feature>
<keyword evidence="3" id="KW-0564">Palmitate</keyword>
<comment type="subcellular location">
    <subcellularLocation>
        <location evidence="2">Cell outer membrane</location>
    </subcellularLocation>
</comment>
<comment type="similarity">
    <text evidence="1 2">Belongs to the calycin superfamily. Lipocalin family.</text>
</comment>
<proteinExistence type="inferred from homology"/>
<feature type="chain" id="PRO_5013433806" description="Outer membrane lipoprotein Blc" evidence="2">
    <location>
        <begin position="18"/>
        <end position="182"/>
    </location>
</feature>
<dbReference type="GO" id="GO:0006950">
    <property type="term" value="P:response to stress"/>
    <property type="evidence" value="ECO:0007669"/>
    <property type="project" value="UniProtKB-ARBA"/>
</dbReference>
<evidence type="ECO:0000313" key="6">
    <source>
        <dbReference type="Proteomes" id="UP000032668"/>
    </source>
</evidence>
<gene>
    <name evidence="5" type="ORF">Aam_106_009</name>
</gene>
<sequence length="182" mass="20670">MRTWLCWIILLPLMGCAAEQPTISAPPPVKSVDMSRLYTGTWYEVGRAPMNLTNGCVAGTTAYFANKKGQLMERDACRKNTPEGKEKAYQGTVAILNPGENNKILVRYKVWHFFTVPYTYWVLDHGQNYNWFIVANPQMTLVSMLTREPNPPQATINMLTSRARALGYHGPLEYPARFPPKK</sequence>
<dbReference type="PIRSF" id="PIRSF036893">
    <property type="entry name" value="Lipocalin_ApoD"/>
    <property type="match status" value="1"/>
</dbReference>
<organism evidence="5 6">
    <name type="scientific">Acidocella aminolytica 101 = DSM 11237</name>
    <dbReference type="NCBI Taxonomy" id="1120923"/>
    <lineage>
        <taxon>Bacteria</taxon>
        <taxon>Pseudomonadati</taxon>
        <taxon>Pseudomonadota</taxon>
        <taxon>Alphaproteobacteria</taxon>
        <taxon>Acetobacterales</taxon>
        <taxon>Acidocellaceae</taxon>
        <taxon>Acidocella</taxon>
    </lineage>
</organism>
<keyword evidence="2" id="KW-0998">Cell outer membrane</keyword>
<dbReference type="InterPro" id="IPR022271">
    <property type="entry name" value="Lipocalin_ApoD"/>
</dbReference>
<keyword evidence="6" id="KW-1185">Reference proteome</keyword>
<comment type="caution">
    <text evidence="5">The sequence shown here is derived from an EMBL/GenBank/DDBJ whole genome shotgun (WGS) entry which is preliminary data.</text>
</comment>
<accession>A0A0D6PJK8</accession>
<comment type="function">
    <text evidence="2">Involved in the storage or transport of lipids necessary for membrane maintenance under stressful conditions. Displays a binding preference for lysophospholipids.</text>
</comment>
<reference evidence="5 6" key="1">
    <citation type="submission" date="2012-11" db="EMBL/GenBank/DDBJ databases">
        <title>Whole genome sequence of Acidocella aminolytica 101 = DSM 11237.</title>
        <authorList>
            <person name="Azuma Y."/>
            <person name="Higashiura N."/>
            <person name="Hirakawa H."/>
            <person name="Matsushita K."/>
        </authorList>
    </citation>
    <scope>NUCLEOTIDE SEQUENCE [LARGE SCALE GENOMIC DNA]</scope>
    <source>
        <strain evidence="6">101 / DSM 11237</strain>
    </source>
</reference>
<keyword evidence="2" id="KW-0472">Membrane</keyword>
<dbReference type="STRING" id="1120923.SAMN02746095_02653"/>
<dbReference type="PANTHER" id="PTHR10612:SF34">
    <property type="entry name" value="APOLIPOPROTEIN D"/>
    <property type="match status" value="1"/>
</dbReference>
<evidence type="ECO:0000256" key="1">
    <source>
        <dbReference type="ARBA" id="ARBA00006889"/>
    </source>
</evidence>
<name>A0A0D6PJK8_9PROT</name>
<keyword evidence="2 3" id="KW-0449">Lipoprotein</keyword>